<name>A0AA38PI34_9AGAR</name>
<sequence length="405" mass="44922">MNAFINSILGYKPSQTDNGSGILGHVSGYYGCVEAQGRGTLHCHMLIWVVGGLNPDEIKQCVQCDDGVAFRERLIAFLDDTISSSIIPDPIPDQSGVQSAQFHPCSVRGPYIPTVPDIESEKVVQKDRHFLSKCCQTHKHTATCYKYWRGPPDPRTCRFELDVTNVNGTTFFDEDTGELHLRKLDGLVNDFNETILAAVRCNMDLKFIGSGASAKAVMYYITDYITKSQLKAHVAYAALELAVKRLEPSIDDNDPLTVKAKRLLQRCAYAMINQQELSAQQVASYLLDFGDHFTSHSYNNLYWTSFESYVNDFEPLADSPFTQRERSTTPDDENLSGDSFNDTTLPASSDGVVQAEVNGAATISQFSGANEEITVKISSDQVVSVVPSQLEDYLCRNSKLEMLCV</sequence>
<dbReference type="Pfam" id="PF14214">
    <property type="entry name" value="Helitron_like_N"/>
    <property type="match status" value="1"/>
</dbReference>
<gene>
    <name evidence="3" type="ORF">F5878DRAFT_506438</name>
</gene>
<feature type="non-terminal residue" evidence="3">
    <location>
        <position position="405"/>
    </location>
</feature>
<feature type="domain" description="Helitron helicase-like" evidence="2">
    <location>
        <begin position="9"/>
        <end position="47"/>
    </location>
</feature>
<dbReference type="Proteomes" id="UP001163846">
    <property type="component" value="Unassembled WGS sequence"/>
</dbReference>
<reference evidence="3" key="1">
    <citation type="submission" date="2022-08" db="EMBL/GenBank/DDBJ databases">
        <authorList>
            <consortium name="DOE Joint Genome Institute"/>
            <person name="Min B."/>
            <person name="Riley R."/>
            <person name="Sierra-Patev S."/>
            <person name="Naranjo-Ortiz M."/>
            <person name="Looney B."/>
            <person name="Konkel Z."/>
            <person name="Slot J.C."/>
            <person name="Sakamoto Y."/>
            <person name="Steenwyk J.L."/>
            <person name="Rokas A."/>
            <person name="Carro J."/>
            <person name="Camarero S."/>
            <person name="Ferreira P."/>
            <person name="Molpeceres G."/>
            <person name="Ruiz-Duenas F.J."/>
            <person name="Serrano A."/>
            <person name="Henrissat B."/>
            <person name="Drula E."/>
            <person name="Hughes K.W."/>
            <person name="Mata J.L."/>
            <person name="Ishikawa N.K."/>
            <person name="Vargas-Isla R."/>
            <person name="Ushijima S."/>
            <person name="Smith C.A."/>
            <person name="Ahrendt S."/>
            <person name="Andreopoulos W."/>
            <person name="He G."/>
            <person name="Labutti K."/>
            <person name="Lipzen A."/>
            <person name="Ng V."/>
            <person name="Sandor L."/>
            <person name="Barry K."/>
            <person name="Martinez A.T."/>
            <person name="Xiao Y."/>
            <person name="Gibbons J.G."/>
            <person name="Terashima K."/>
            <person name="Hibbett D.S."/>
            <person name="Grigoriev I.V."/>
        </authorList>
    </citation>
    <scope>NUCLEOTIDE SEQUENCE</scope>
    <source>
        <strain evidence="3">TFB9207</strain>
    </source>
</reference>
<dbReference type="AlphaFoldDB" id="A0AA38PI34"/>
<accession>A0AA38PI34</accession>
<dbReference type="EMBL" id="MU805986">
    <property type="protein sequence ID" value="KAJ3843073.1"/>
    <property type="molecule type" value="Genomic_DNA"/>
</dbReference>
<protein>
    <recommendedName>
        <fullName evidence="2">Helitron helicase-like domain-containing protein</fullName>
    </recommendedName>
</protein>
<evidence type="ECO:0000313" key="3">
    <source>
        <dbReference type="EMBL" id="KAJ3843073.1"/>
    </source>
</evidence>
<evidence type="ECO:0000256" key="1">
    <source>
        <dbReference type="SAM" id="MobiDB-lite"/>
    </source>
</evidence>
<proteinExistence type="predicted"/>
<feature type="region of interest" description="Disordered" evidence="1">
    <location>
        <begin position="320"/>
        <end position="343"/>
    </location>
</feature>
<keyword evidence="4" id="KW-1185">Reference proteome</keyword>
<comment type="caution">
    <text evidence="3">The sequence shown here is derived from an EMBL/GenBank/DDBJ whole genome shotgun (WGS) entry which is preliminary data.</text>
</comment>
<evidence type="ECO:0000313" key="4">
    <source>
        <dbReference type="Proteomes" id="UP001163846"/>
    </source>
</evidence>
<evidence type="ECO:0000259" key="2">
    <source>
        <dbReference type="Pfam" id="PF14214"/>
    </source>
</evidence>
<organism evidence="3 4">
    <name type="scientific">Lentinula raphanica</name>
    <dbReference type="NCBI Taxonomy" id="153919"/>
    <lineage>
        <taxon>Eukaryota</taxon>
        <taxon>Fungi</taxon>
        <taxon>Dikarya</taxon>
        <taxon>Basidiomycota</taxon>
        <taxon>Agaricomycotina</taxon>
        <taxon>Agaricomycetes</taxon>
        <taxon>Agaricomycetidae</taxon>
        <taxon>Agaricales</taxon>
        <taxon>Marasmiineae</taxon>
        <taxon>Omphalotaceae</taxon>
        <taxon>Lentinula</taxon>
    </lineage>
</organism>
<dbReference type="InterPro" id="IPR025476">
    <property type="entry name" value="Helitron_helicase-like"/>
</dbReference>